<dbReference type="Proteomes" id="UP000295509">
    <property type="component" value="Unassembled WGS sequence"/>
</dbReference>
<sequence length="280" mass="27800">MKREHSPLNRALLAAVLATAGGLAGGLSSGTYAQGSGAMPLPSFLSAHDSTAEAIRWQAVGDDVLAGQTGKFANGQMISGFVLNLLSQWHLPNGASAIAQGSLAVTQNAANQMSATVNSSAHVVDGHGRQTGADPSAKVNGGQQIAVNGVSQVTQVAGNSNVGMNAAQIDFAANGLPPVTGNGATSASASNANGSIRAAVSFGNGGVSVTLQTPAGLATQTIAPGNGQAGSIAQLLQIAGNNQQVANQLQLQLQSAQMSSAAMRQAGVMQALQNAVNGRK</sequence>
<name>A0A4R8LQQ4_9BURK</name>
<accession>A0A4R8LQQ4</accession>
<dbReference type="RefSeq" id="WP_134193116.1">
    <property type="nucleotide sequence ID" value="NZ_JBHLUW010000015.1"/>
</dbReference>
<organism evidence="1 2">
    <name type="scientific">Paraburkholderia rhizosphaerae</name>
    <dbReference type="NCBI Taxonomy" id="480658"/>
    <lineage>
        <taxon>Bacteria</taxon>
        <taxon>Pseudomonadati</taxon>
        <taxon>Pseudomonadota</taxon>
        <taxon>Betaproteobacteria</taxon>
        <taxon>Burkholderiales</taxon>
        <taxon>Burkholderiaceae</taxon>
        <taxon>Paraburkholderia</taxon>
    </lineage>
</organism>
<gene>
    <name evidence="1" type="ORF">BX592_112198</name>
</gene>
<dbReference type="AlphaFoldDB" id="A0A4R8LQQ4"/>
<dbReference type="EMBL" id="SORE01000012">
    <property type="protein sequence ID" value="TDY47805.1"/>
    <property type="molecule type" value="Genomic_DNA"/>
</dbReference>
<evidence type="ECO:0008006" key="3">
    <source>
        <dbReference type="Google" id="ProtNLM"/>
    </source>
</evidence>
<comment type="caution">
    <text evidence="1">The sequence shown here is derived from an EMBL/GenBank/DDBJ whole genome shotgun (WGS) entry which is preliminary data.</text>
</comment>
<evidence type="ECO:0000313" key="2">
    <source>
        <dbReference type="Proteomes" id="UP000295509"/>
    </source>
</evidence>
<proteinExistence type="predicted"/>
<dbReference type="OrthoDB" id="8971138at2"/>
<evidence type="ECO:0000313" key="1">
    <source>
        <dbReference type="EMBL" id="TDY47805.1"/>
    </source>
</evidence>
<reference evidence="1 2" key="1">
    <citation type="submission" date="2019-03" db="EMBL/GenBank/DDBJ databases">
        <title>Genomic Encyclopedia of Type Strains, Phase III (KMG-III): the genomes of soil and plant-associated and newly described type strains.</title>
        <authorList>
            <person name="Whitman W."/>
        </authorList>
    </citation>
    <scope>NUCLEOTIDE SEQUENCE [LARGE SCALE GENOMIC DNA]</scope>
    <source>
        <strain evidence="1 2">LMG 29544</strain>
    </source>
</reference>
<protein>
    <recommendedName>
        <fullName evidence="3">Peptidase C39</fullName>
    </recommendedName>
</protein>
<keyword evidence="2" id="KW-1185">Reference proteome</keyword>